<reference evidence="1" key="1">
    <citation type="submission" date="2024-03" db="EMBL/GenBank/DDBJ databases">
        <title>Novel Streptomyces species of biotechnological and ecological value are a feature of Machair soil.</title>
        <authorList>
            <person name="Prole J.R."/>
            <person name="Goodfellow M."/>
            <person name="Allenby N."/>
            <person name="Ward A.C."/>
        </authorList>
    </citation>
    <scope>NUCLEOTIDE SEQUENCE</scope>
    <source>
        <strain evidence="1">MS2.AVA.5</strain>
    </source>
</reference>
<keyword evidence="2" id="KW-1185">Reference proteome</keyword>
<evidence type="ECO:0000313" key="1">
    <source>
        <dbReference type="EMBL" id="MEJ8640201.1"/>
    </source>
</evidence>
<protein>
    <submittedName>
        <fullName evidence="1">DNA-processing protein DprA</fullName>
    </submittedName>
</protein>
<organism evidence="1 2">
    <name type="scientific">Streptomyces achmelvichensis</name>
    <dbReference type="NCBI Taxonomy" id="3134111"/>
    <lineage>
        <taxon>Bacteria</taxon>
        <taxon>Bacillati</taxon>
        <taxon>Actinomycetota</taxon>
        <taxon>Actinomycetes</taxon>
        <taxon>Kitasatosporales</taxon>
        <taxon>Streptomycetaceae</taxon>
        <taxon>Streptomyces</taxon>
    </lineage>
</organism>
<comment type="caution">
    <text evidence="1">The sequence shown here is derived from an EMBL/GenBank/DDBJ whole genome shotgun (WGS) entry which is preliminary data.</text>
</comment>
<name>A0ACC6Q998_9ACTN</name>
<accession>A0ACC6Q998</accession>
<dbReference type="EMBL" id="JBBKAJ010000039">
    <property type="protein sequence ID" value="MEJ8640201.1"/>
    <property type="molecule type" value="Genomic_DNA"/>
</dbReference>
<evidence type="ECO:0000313" key="2">
    <source>
        <dbReference type="Proteomes" id="UP001377168"/>
    </source>
</evidence>
<sequence length="288" mass="29748">MSSVSTPISERAARTALATFRAPADVHMSIAAVGAVETWQRLAAQHTSGPIAEYQPEAELRTAQLTAEFVLPGEDHWPGGLAALQEDCPLGLWVRGTGDLRQLSENAVAVTGGRAASQVGTACAADVGRELVAAGRTVVSMLSHGIDTAVQQTARASGSPTLAVLPCGLDNCHPHNQAELMMAVPHRGGAAVSAYRPGTPAGRNSLAYSAQLLAALANALVLIEPSADTMTVPLEAASAAAGIGCPVFHMTTTGPGYELSRRGKTRRLLRAIGARRTENAAALLDALH</sequence>
<gene>
    <name evidence="1" type="ORF">WKI67_43755</name>
</gene>
<proteinExistence type="predicted"/>
<dbReference type="Proteomes" id="UP001377168">
    <property type="component" value="Unassembled WGS sequence"/>
</dbReference>